<proteinExistence type="predicted"/>
<protein>
    <recommendedName>
        <fullName evidence="4">Secreted protein</fullName>
    </recommendedName>
</protein>
<organism evidence="2 3">
    <name type="scientific">Frankia alni (strain DSM 45986 / CECT 9034 / ACN14a)</name>
    <dbReference type="NCBI Taxonomy" id="326424"/>
    <lineage>
        <taxon>Bacteria</taxon>
        <taxon>Bacillati</taxon>
        <taxon>Actinomycetota</taxon>
        <taxon>Actinomycetes</taxon>
        <taxon>Frankiales</taxon>
        <taxon>Frankiaceae</taxon>
        <taxon>Frankia</taxon>
    </lineage>
</organism>
<dbReference type="AlphaFoldDB" id="Q0RBT4"/>
<dbReference type="STRING" id="326424.FRAAL6477"/>
<dbReference type="RefSeq" id="WP_011607518.1">
    <property type="nucleotide sequence ID" value="NC_008278.1"/>
</dbReference>
<dbReference type="Proteomes" id="UP000000657">
    <property type="component" value="Chromosome"/>
</dbReference>
<name>Q0RBT4_FRAAA</name>
<gene>
    <name evidence="2" type="ordered locus">FRAAL6477</name>
</gene>
<feature type="chain" id="PRO_5004176029" description="Secreted protein" evidence="1">
    <location>
        <begin position="35"/>
        <end position="184"/>
    </location>
</feature>
<evidence type="ECO:0000313" key="2">
    <source>
        <dbReference type="EMBL" id="CAJ65100.1"/>
    </source>
</evidence>
<dbReference type="HOGENOM" id="CLU_1466171_0_0_11"/>
<feature type="signal peptide" evidence="1">
    <location>
        <begin position="1"/>
        <end position="34"/>
    </location>
</feature>
<sequence length="184" mass="19825">MTSIRRLVARLAAPTLALAIVGAALVVAPGTAEAATSLGVKNSSCSAPGGQARFTFHESRGRASDNHYYRVVDSIKYALTGTAAKKDNRLSLYRRAILTYKNGKRASTDSNGAELLIGDYSDLSSYRGLHTLDMSKLTMHQLLVGTYPAAAASKFYNVTYDYVFVLSFHGENSDGRGCNFHFSG</sequence>
<accession>Q0RBT4</accession>
<evidence type="ECO:0008006" key="4">
    <source>
        <dbReference type="Google" id="ProtNLM"/>
    </source>
</evidence>
<keyword evidence="3" id="KW-1185">Reference proteome</keyword>
<evidence type="ECO:0000313" key="3">
    <source>
        <dbReference type="Proteomes" id="UP000000657"/>
    </source>
</evidence>
<keyword evidence="1" id="KW-0732">Signal</keyword>
<dbReference type="EMBL" id="CT573213">
    <property type="protein sequence ID" value="CAJ65100.1"/>
    <property type="molecule type" value="Genomic_DNA"/>
</dbReference>
<evidence type="ECO:0000256" key="1">
    <source>
        <dbReference type="SAM" id="SignalP"/>
    </source>
</evidence>
<dbReference type="KEGG" id="fal:FRAAL6477"/>
<reference evidence="2 3" key="1">
    <citation type="journal article" date="2007" name="Genome Res.">
        <title>Genome characteristics of facultatively symbiotic Frankia sp. strains reflect host range and host plant biogeography.</title>
        <authorList>
            <person name="Normand P."/>
            <person name="Lapierre P."/>
            <person name="Tisa L.S."/>
            <person name="Gogarten J.P."/>
            <person name="Alloisio N."/>
            <person name="Bagnarol E."/>
            <person name="Bassi C.A."/>
            <person name="Berry A.M."/>
            <person name="Bickhart D.M."/>
            <person name="Choisne N."/>
            <person name="Couloux A."/>
            <person name="Cournoyer B."/>
            <person name="Cruveiller S."/>
            <person name="Daubin V."/>
            <person name="Demange N."/>
            <person name="Francino M.P."/>
            <person name="Goltsman E."/>
            <person name="Huang Y."/>
            <person name="Kopp O.R."/>
            <person name="Labarre L."/>
            <person name="Lapidus A."/>
            <person name="Lavire C."/>
            <person name="Marechal J."/>
            <person name="Martinez M."/>
            <person name="Mastronunzio J.E."/>
            <person name="Mullin B.C."/>
            <person name="Niemann J."/>
            <person name="Pujic P."/>
            <person name="Rawnsley T."/>
            <person name="Rouy Z."/>
            <person name="Schenowitz C."/>
            <person name="Sellstedt A."/>
            <person name="Tavares F."/>
            <person name="Tomkins J.P."/>
            <person name="Vallenet D."/>
            <person name="Valverde C."/>
            <person name="Wall L.G."/>
            <person name="Wang Y."/>
            <person name="Medigue C."/>
            <person name="Benson D.R."/>
        </authorList>
    </citation>
    <scope>NUCLEOTIDE SEQUENCE [LARGE SCALE GENOMIC DNA]</scope>
    <source>
        <strain evidence="3">DSM 45986 / CECT 9034 / ACN14a</strain>
    </source>
</reference>